<evidence type="ECO:0000256" key="1">
    <source>
        <dbReference type="SAM" id="MobiDB-lite"/>
    </source>
</evidence>
<dbReference type="Proteomes" id="UP000299102">
    <property type="component" value="Unassembled WGS sequence"/>
</dbReference>
<comment type="caution">
    <text evidence="2">The sequence shown here is derived from an EMBL/GenBank/DDBJ whole genome shotgun (WGS) entry which is preliminary data.</text>
</comment>
<proteinExistence type="predicted"/>
<keyword evidence="3" id="KW-1185">Reference proteome</keyword>
<gene>
    <name evidence="2" type="ORF">EVAR_48538_1</name>
</gene>
<sequence>MGPQGGSRTVIGRSRARPTRTLHTSPGEKPTSSFTPTRRSITNLCRTVAAAEPLTRLTKVCWGRARAPVPSDCETAPLRFTQSYVTYTKELLVVRGVTKATPTQTRELRHDVIVNNGAALDWLTDLFTKAGTSGQKA</sequence>
<accession>A0A4C1YCH3</accession>
<organism evidence="2 3">
    <name type="scientific">Eumeta variegata</name>
    <name type="common">Bagworm moth</name>
    <name type="synonym">Eumeta japonica</name>
    <dbReference type="NCBI Taxonomy" id="151549"/>
    <lineage>
        <taxon>Eukaryota</taxon>
        <taxon>Metazoa</taxon>
        <taxon>Ecdysozoa</taxon>
        <taxon>Arthropoda</taxon>
        <taxon>Hexapoda</taxon>
        <taxon>Insecta</taxon>
        <taxon>Pterygota</taxon>
        <taxon>Neoptera</taxon>
        <taxon>Endopterygota</taxon>
        <taxon>Lepidoptera</taxon>
        <taxon>Glossata</taxon>
        <taxon>Ditrysia</taxon>
        <taxon>Tineoidea</taxon>
        <taxon>Psychidae</taxon>
        <taxon>Oiketicinae</taxon>
        <taxon>Eumeta</taxon>
    </lineage>
</organism>
<name>A0A4C1YCH3_EUMVA</name>
<protein>
    <submittedName>
        <fullName evidence="2">Uncharacterized protein</fullName>
    </submittedName>
</protein>
<dbReference type="AlphaFoldDB" id="A0A4C1YCH3"/>
<evidence type="ECO:0000313" key="3">
    <source>
        <dbReference type="Proteomes" id="UP000299102"/>
    </source>
</evidence>
<reference evidence="2 3" key="1">
    <citation type="journal article" date="2019" name="Commun. Biol.">
        <title>The bagworm genome reveals a unique fibroin gene that provides high tensile strength.</title>
        <authorList>
            <person name="Kono N."/>
            <person name="Nakamura H."/>
            <person name="Ohtoshi R."/>
            <person name="Tomita M."/>
            <person name="Numata K."/>
            <person name="Arakawa K."/>
        </authorList>
    </citation>
    <scope>NUCLEOTIDE SEQUENCE [LARGE SCALE GENOMIC DNA]</scope>
</reference>
<feature type="region of interest" description="Disordered" evidence="1">
    <location>
        <begin position="1"/>
        <end position="38"/>
    </location>
</feature>
<evidence type="ECO:0000313" key="2">
    <source>
        <dbReference type="EMBL" id="GBP72045.1"/>
    </source>
</evidence>
<dbReference type="EMBL" id="BGZK01001131">
    <property type="protein sequence ID" value="GBP72045.1"/>
    <property type="molecule type" value="Genomic_DNA"/>
</dbReference>